<dbReference type="InterPro" id="IPR036962">
    <property type="entry name" value="Glyco_hydro_3_N_sf"/>
</dbReference>
<keyword evidence="5" id="KW-1185">Reference proteome</keyword>
<dbReference type="STRING" id="1891671.SAMN06295885_2320"/>
<dbReference type="GO" id="GO:0005975">
    <property type="term" value="P:carbohydrate metabolic process"/>
    <property type="evidence" value="ECO:0007669"/>
    <property type="project" value="InterPro"/>
</dbReference>
<evidence type="ECO:0000313" key="4">
    <source>
        <dbReference type="EMBL" id="SMH44215.1"/>
    </source>
</evidence>
<dbReference type="AlphaFoldDB" id="A0A1X7P0Y7"/>
<dbReference type="EMBL" id="FXBM01000002">
    <property type="protein sequence ID" value="SMH44215.1"/>
    <property type="molecule type" value="Genomic_DNA"/>
</dbReference>
<keyword evidence="1 4" id="KW-0378">Hydrolase</keyword>
<dbReference type="Gene3D" id="3.20.20.300">
    <property type="entry name" value="Glycoside hydrolase, family 3, N-terminal domain"/>
    <property type="match status" value="1"/>
</dbReference>
<name>A0A1X7P0Y7_9MICO</name>
<evidence type="ECO:0000313" key="5">
    <source>
        <dbReference type="Proteomes" id="UP000193711"/>
    </source>
</evidence>
<evidence type="ECO:0000259" key="3">
    <source>
        <dbReference type="Pfam" id="PF00933"/>
    </source>
</evidence>
<feature type="compositionally biased region" description="Polar residues" evidence="2">
    <location>
        <begin position="76"/>
        <end position="91"/>
    </location>
</feature>
<dbReference type="InterPro" id="IPR017853">
    <property type="entry name" value="GH"/>
</dbReference>
<evidence type="ECO:0000256" key="1">
    <source>
        <dbReference type="ARBA" id="ARBA00022801"/>
    </source>
</evidence>
<organism evidence="4 5">
    <name type="scientific">Rathayibacter oskolensis</name>
    <dbReference type="NCBI Taxonomy" id="1891671"/>
    <lineage>
        <taxon>Bacteria</taxon>
        <taxon>Bacillati</taxon>
        <taxon>Actinomycetota</taxon>
        <taxon>Actinomycetes</taxon>
        <taxon>Micrococcales</taxon>
        <taxon>Microbacteriaceae</taxon>
        <taxon>Rathayibacter</taxon>
    </lineage>
</organism>
<feature type="region of interest" description="Disordered" evidence="2">
    <location>
        <begin position="67"/>
        <end position="91"/>
    </location>
</feature>
<dbReference type="RefSeq" id="WP_208856943.1">
    <property type="nucleotide sequence ID" value="NZ_FXBM01000002.1"/>
</dbReference>
<dbReference type="SUPFAM" id="SSF51445">
    <property type="entry name" value="(Trans)glycosidases"/>
    <property type="match status" value="1"/>
</dbReference>
<proteinExistence type="predicted"/>
<feature type="domain" description="Glycoside hydrolase family 3 N-terminal" evidence="3">
    <location>
        <begin position="2"/>
        <end position="65"/>
    </location>
</feature>
<dbReference type="Proteomes" id="UP000193711">
    <property type="component" value="Unassembled WGS sequence"/>
</dbReference>
<dbReference type="GO" id="GO:0004553">
    <property type="term" value="F:hydrolase activity, hydrolyzing O-glycosyl compounds"/>
    <property type="evidence" value="ECO:0007669"/>
    <property type="project" value="InterPro"/>
</dbReference>
<sequence length="91" mass="9770">MTAKHFVGYSLPEGGMNLSAFDGGSRRTRDLFSFPFEAAIHDAGIASLTNSYSDVDGVPAAASHEIELAEGRMPTRSHSSSRPTATRRSVR</sequence>
<dbReference type="InterPro" id="IPR001764">
    <property type="entry name" value="Glyco_hydro_3_N"/>
</dbReference>
<gene>
    <name evidence="4" type="ORF">SAMN06295885_2320</name>
</gene>
<accession>A0A1X7P0Y7</accession>
<protein>
    <submittedName>
        <fullName evidence="4">Glycosyl hydrolase family 3 N terminal domain-containing protein</fullName>
    </submittedName>
</protein>
<dbReference type="Pfam" id="PF00933">
    <property type="entry name" value="Glyco_hydro_3"/>
    <property type="match status" value="1"/>
</dbReference>
<reference evidence="5" key="1">
    <citation type="submission" date="2017-04" db="EMBL/GenBank/DDBJ databases">
        <authorList>
            <person name="Varghese N."/>
            <person name="Submissions S."/>
        </authorList>
    </citation>
    <scope>NUCLEOTIDE SEQUENCE [LARGE SCALE GENOMIC DNA]</scope>
    <source>
        <strain evidence="5">VKM Ac-2121</strain>
    </source>
</reference>
<evidence type="ECO:0000256" key="2">
    <source>
        <dbReference type="SAM" id="MobiDB-lite"/>
    </source>
</evidence>